<dbReference type="GO" id="GO:0005524">
    <property type="term" value="F:ATP binding"/>
    <property type="evidence" value="ECO:0007669"/>
    <property type="project" value="UniProtKB-UniRule"/>
</dbReference>
<sequence length="159" mass="18118">MSTSLSLIRLQEERKQWRKSHPYGFYARPKKEADGSLNLKSWVAGIPGKDGTPWAGGLYPVTILFPDEYPSKPPKVQFEQGFYHPNVYPSGTVCLSILNDEQAWRPTLTLTQILLGVQELLDNPNTKSPAGDSYRAFNERPEEYKKKVIEQAKRYAQTD</sequence>
<dbReference type="STRING" id="294747.C5MAK8"/>
<dbReference type="InterPro" id="IPR016135">
    <property type="entry name" value="UBQ-conjugating_enzyme/RWD"/>
</dbReference>
<dbReference type="SMART" id="SM00212">
    <property type="entry name" value="UBCc"/>
    <property type="match status" value="1"/>
</dbReference>
<comment type="similarity">
    <text evidence="12">Belongs to the ubiquitin-conjugating enzyme family.</text>
</comment>
<gene>
    <name evidence="14" type="ORF">CTRG_03100</name>
</gene>
<dbReference type="FunFam" id="3.10.110.10:FF:000035">
    <property type="entry name" value="SUMO-conjugating enzyme ubc9"/>
    <property type="match status" value="1"/>
</dbReference>
<feature type="active site" description="Glycyl thioester intermediate" evidence="11">
    <location>
        <position position="94"/>
    </location>
</feature>
<evidence type="ECO:0000256" key="6">
    <source>
        <dbReference type="ARBA" id="ARBA00022840"/>
    </source>
</evidence>
<keyword evidence="5 12" id="KW-0833">Ubl conjugation pathway</keyword>
<keyword evidence="3" id="KW-0808">Transferase</keyword>
<evidence type="ECO:0000256" key="8">
    <source>
        <dbReference type="ARBA" id="ARBA00039165"/>
    </source>
</evidence>
<evidence type="ECO:0000259" key="13">
    <source>
        <dbReference type="PROSITE" id="PS50127"/>
    </source>
</evidence>
<dbReference type="InterPro" id="IPR050113">
    <property type="entry name" value="Ub_conjugating_enzyme"/>
</dbReference>
<evidence type="ECO:0000256" key="2">
    <source>
        <dbReference type="ARBA" id="ARBA00004718"/>
    </source>
</evidence>
<dbReference type="OrthoDB" id="6600758at2759"/>
<dbReference type="Gene3D" id="3.10.110.10">
    <property type="entry name" value="Ubiquitin Conjugating Enzyme"/>
    <property type="match status" value="1"/>
</dbReference>
<proteinExistence type="inferred from homology"/>
<organism evidence="14 15">
    <name type="scientific">Candida tropicalis (strain ATCC MYA-3404 / T1)</name>
    <name type="common">Yeast</name>
    <dbReference type="NCBI Taxonomy" id="294747"/>
    <lineage>
        <taxon>Eukaryota</taxon>
        <taxon>Fungi</taxon>
        <taxon>Dikarya</taxon>
        <taxon>Ascomycota</taxon>
        <taxon>Saccharomycotina</taxon>
        <taxon>Pichiomycetes</taxon>
        <taxon>Debaryomycetaceae</taxon>
        <taxon>Candida/Lodderomyces clade</taxon>
        <taxon>Candida</taxon>
    </lineage>
</organism>
<dbReference type="VEuPathDB" id="FungiDB:CTRG_03100"/>
<dbReference type="InterPro" id="IPR000608">
    <property type="entry name" value="UBC"/>
</dbReference>
<dbReference type="KEGG" id="ctp:CTRG_03100"/>
<reference evidence="14 15" key="1">
    <citation type="journal article" date="2009" name="Nature">
        <title>Evolution of pathogenicity and sexual reproduction in eight Candida genomes.</title>
        <authorList>
            <person name="Butler G."/>
            <person name="Rasmussen M.D."/>
            <person name="Lin M.F."/>
            <person name="Santos M.A."/>
            <person name="Sakthikumar S."/>
            <person name="Munro C.A."/>
            <person name="Rheinbay E."/>
            <person name="Grabherr M."/>
            <person name="Forche A."/>
            <person name="Reedy J.L."/>
            <person name="Agrafioti I."/>
            <person name="Arnaud M.B."/>
            <person name="Bates S."/>
            <person name="Brown A.J."/>
            <person name="Brunke S."/>
            <person name="Costanzo M.C."/>
            <person name="Fitzpatrick D.A."/>
            <person name="de Groot P.W."/>
            <person name="Harris D."/>
            <person name="Hoyer L.L."/>
            <person name="Hube B."/>
            <person name="Klis F.M."/>
            <person name="Kodira C."/>
            <person name="Lennard N."/>
            <person name="Logue M.E."/>
            <person name="Martin R."/>
            <person name="Neiman A.M."/>
            <person name="Nikolaou E."/>
            <person name="Quail M.A."/>
            <person name="Quinn J."/>
            <person name="Santos M.C."/>
            <person name="Schmitzberger F.F."/>
            <person name="Sherlock G."/>
            <person name="Shah P."/>
            <person name="Silverstein K.A."/>
            <person name="Skrzypek M.S."/>
            <person name="Soll D."/>
            <person name="Staggs R."/>
            <person name="Stansfield I."/>
            <person name="Stumpf M.P."/>
            <person name="Sudbery P.E."/>
            <person name="Srikantha T."/>
            <person name="Zeng Q."/>
            <person name="Berman J."/>
            <person name="Berriman M."/>
            <person name="Heitman J."/>
            <person name="Gow N.A."/>
            <person name="Lorenz M.C."/>
            <person name="Birren B.W."/>
            <person name="Kellis M."/>
            <person name="Cuomo C.A."/>
        </authorList>
    </citation>
    <scope>NUCLEOTIDE SEQUENCE [LARGE SCALE GENOMIC DNA]</scope>
    <source>
        <strain evidence="15">ATCC MYA-3404 / T1</strain>
    </source>
</reference>
<dbReference type="CDD" id="cd23798">
    <property type="entry name" value="UBCc_UBE2I"/>
    <property type="match status" value="1"/>
</dbReference>
<dbReference type="GeneID" id="8297719"/>
<dbReference type="InterPro" id="IPR023313">
    <property type="entry name" value="UBQ-conjugating_AS"/>
</dbReference>
<name>C5MAK8_CANTT</name>
<dbReference type="HOGENOM" id="CLU_030988_12_0_1"/>
<evidence type="ECO:0000256" key="11">
    <source>
        <dbReference type="PROSITE-ProRule" id="PRU10133"/>
    </source>
</evidence>
<feature type="domain" description="UBC core" evidence="13">
    <location>
        <begin position="5"/>
        <end position="157"/>
    </location>
</feature>
<keyword evidence="4 12" id="KW-0547">Nucleotide-binding</keyword>
<keyword evidence="7" id="KW-0539">Nucleus</keyword>
<dbReference type="GO" id="GO:0005694">
    <property type="term" value="C:chromosome"/>
    <property type="evidence" value="ECO:0007669"/>
    <property type="project" value="UniProtKB-ARBA"/>
</dbReference>
<dbReference type="RefSeq" id="XP_002548803.1">
    <property type="nucleotide sequence ID" value="XM_002548757.1"/>
</dbReference>
<dbReference type="GO" id="GO:0016925">
    <property type="term" value="P:protein sumoylation"/>
    <property type="evidence" value="ECO:0007669"/>
    <property type="project" value="UniProtKB-ARBA"/>
</dbReference>
<comment type="pathway">
    <text evidence="2">Protein modification; protein sumoylation.</text>
</comment>
<evidence type="ECO:0000256" key="9">
    <source>
        <dbReference type="ARBA" id="ARBA00044296"/>
    </source>
</evidence>
<evidence type="ECO:0000256" key="10">
    <source>
        <dbReference type="ARBA" id="ARBA00081544"/>
    </source>
</evidence>
<dbReference type="Pfam" id="PF00179">
    <property type="entry name" value="UQ_con"/>
    <property type="match status" value="1"/>
</dbReference>
<evidence type="ECO:0000256" key="12">
    <source>
        <dbReference type="RuleBase" id="RU362109"/>
    </source>
</evidence>
<evidence type="ECO:0000256" key="5">
    <source>
        <dbReference type="ARBA" id="ARBA00022786"/>
    </source>
</evidence>
<keyword evidence="15" id="KW-1185">Reference proteome</keyword>
<evidence type="ECO:0000256" key="7">
    <source>
        <dbReference type="ARBA" id="ARBA00023242"/>
    </source>
</evidence>
<evidence type="ECO:0000256" key="3">
    <source>
        <dbReference type="ARBA" id="ARBA00022679"/>
    </source>
</evidence>
<dbReference type="GO" id="GO:0005634">
    <property type="term" value="C:nucleus"/>
    <property type="evidence" value="ECO:0007669"/>
    <property type="project" value="UniProtKB-SubCell"/>
</dbReference>
<dbReference type="AlphaFoldDB" id="C5MAK8"/>
<dbReference type="PROSITE" id="PS50127">
    <property type="entry name" value="UBC_2"/>
    <property type="match status" value="1"/>
</dbReference>
<evidence type="ECO:0000313" key="15">
    <source>
        <dbReference type="Proteomes" id="UP000002037"/>
    </source>
</evidence>
<protein>
    <recommendedName>
        <fullName evidence="8">SUMO-conjugating enzyme UBC9</fullName>
    </recommendedName>
    <alternativeName>
        <fullName evidence="9">Ubiquitin carrier protein 9</fullName>
    </alternativeName>
    <alternativeName>
        <fullName evidence="10">Ubiquitin-conjugating enzyme E2-18 kDa</fullName>
    </alternativeName>
</protein>
<dbReference type="EMBL" id="GG692398">
    <property type="protein sequence ID" value="EER32675.1"/>
    <property type="molecule type" value="Genomic_DNA"/>
</dbReference>
<evidence type="ECO:0000256" key="1">
    <source>
        <dbReference type="ARBA" id="ARBA00004123"/>
    </source>
</evidence>
<dbReference type="PANTHER" id="PTHR24067">
    <property type="entry name" value="UBIQUITIN-CONJUGATING ENZYME E2"/>
    <property type="match status" value="1"/>
</dbReference>
<accession>C5MAK8</accession>
<keyword evidence="6 12" id="KW-0067">ATP-binding</keyword>
<evidence type="ECO:0000256" key="4">
    <source>
        <dbReference type="ARBA" id="ARBA00022741"/>
    </source>
</evidence>
<dbReference type="Proteomes" id="UP000002037">
    <property type="component" value="Unassembled WGS sequence"/>
</dbReference>
<comment type="subcellular location">
    <subcellularLocation>
        <location evidence="1">Nucleus</location>
    </subcellularLocation>
</comment>
<dbReference type="SUPFAM" id="SSF54495">
    <property type="entry name" value="UBC-like"/>
    <property type="match status" value="1"/>
</dbReference>
<evidence type="ECO:0000313" key="14">
    <source>
        <dbReference type="EMBL" id="EER32675.1"/>
    </source>
</evidence>
<dbReference type="eggNOG" id="KOG0424">
    <property type="taxonomic scope" value="Eukaryota"/>
</dbReference>
<dbReference type="GO" id="GO:0019789">
    <property type="term" value="F:SUMO transferase activity"/>
    <property type="evidence" value="ECO:0007669"/>
    <property type="project" value="UniProtKB-ARBA"/>
</dbReference>
<dbReference type="PROSITE" id="PS00183">
    <property type="entry name" value="UBC_1"/>
    <property type="match status" value="1"/>
</dbReference>